<gene>
    <name evidence="6" type="ORF">CU669_19060</name>
</gene>
<evidence type="ECO:0000256" key="3">
    <source>
        <dbReference type="ARBA" id="ARBA00023125"/>
    </source>
</evidence>
<dbReference type="Proteomes" id="UP000251075">
    <property type="component" value="Unassembled WGS sequence"/>
</dbReference>
<dbReference type="InterPro" id="IPR002104">
    <property type="entry name" value="Integrase_catalytic"/>
</dbReference>
<dbReference type="PANTHER" id="PTHR30349">
    <property type="entry name" value="PHAGE INTEGRASE-RELATED"/>
    <property type="match status" value="1"/>
</dbReference>
<keyword evidence="3" id="KW-0238">DNA-binding</keyword>
<proteinExistence type="inferred from homology"/>
<evidence type="ECO:0000256" key="2">
    <source>
        <dbReference type="ARBA" id="ARBA00022908"/>
    </source>
</evidence>
<comment type="caution">
    <text evidence="6">The sequence shown here is derived from an EMBL/GenBank/DDBJ whole genome shotgun (WGS) entry which is preliminary data.</text>
</comment>
<dbReference type="Gene3D" id="1.10.443.10">
    <property type="entry name" value="Intergrase catalytic core"/>
    <property type="match status" value="1"/>
</dbReference>
<evidence type="ECO:0000256" key="1">
    <source>
        <dbReference type="ARBA" id="ARBA00008857"/>
    </source>
</evidence>
<keyword evidence="7" id="KW-1185">Reference proteome</keyword>
<dbReference type="GO" id="GO:0006310">
    <property type="term" value="P:DNA recombination"/>
    <property type="evidence" value="ECO:0007669"/>
    <property type="project" value="UniProtKB-KW"/>
</dbReference>
<organism evidence="6 7">
    <name type="scientific">Paramagnetospirillum kuznetsovii</name>
    <dbReference type="NCBI Taxonomy" id="2053833"/>
    <lineage>
        <taxon>Bacteria</taxon>
        <taxon>Pseudomonadati</taxon>
        <taxon>Pseudomonadota</taxon>
        <taxon>Alphaproteobacteria</taxon>
        <taxon>Rhodospirillales</taxon>
        <taxon>Magnetospirillaceae</taxon>
        <taxon>Paramagnetospirillum</taxon>
    </lineage>
</organism>
<dbReference type="InterPro" id="IPR013762">
    <property type="entry name" value="Integrase-like_cat_sf"/>
</dbReference>
<dbReference type="PANTHER" id="PTHR30349:SF64">
    <property type="entry name" value="PROPHAGE INTEGRASE INTD-RELATED"/>
    <property type="match status" value="1"/>
</dbReference>
<dbReference type="InterPro" id="IPR010998">
    <property type="entry name" value="Integrase_recombinase_N"/>
</dbReference>
<comment type="similarity">
    <text evidence="1">Belongs to the 'phage' integrase family.</text>
</comment>
<name>A0A364NTF1_9PROT</name>
<dbReference type="GO" id="GO:0015074">
    <property type="term" value="P:DNA integration"/>
    <property type="evidence" value="ECO:0007669"/>
    <property type="project" value="UniProtKB-KW"/>
</dbReference>
<keyword evidence="4" id="KW-0233">DNA recombination</keyword>
<dbReference type="SUPFAM" id="SSF56349">
    <property type="entry name" value="DNA breaking-rejoining enzymes"/>
    <property type="match status" value="1"/>
</dbReference>
<dbReference type="GO" id="GO:0003677">
    <property type="term" value="F:DNA binding"/>
    <property type="evidence" value="ECO:0007669"/>
    <property type="project" value="UniProtKB-KW"/>
</dbReference>
<dbReference type="AlphaFoldDB" id="A0A364NTF1"/>
<dbReference type="PROSITE" id="PS51898">
    <property type="entry name" value="TYR_RECOMBINASE"/>
    <property type="match status" value="1"/>
</dbReference>
<evidence type="ECO:0000259" key="5">
    <source>
        <dbReference type="PROSITE" id="PS51898"/>
    </source>
</evidence>
<evidence type="ECO:0000313" key="6">
    <source>
        <dbReference type="EMBL" id="RAU20346.1"/>
    </source>
</evidence>
<dbReference type="InterPro" id="IPR011010">
    <property type="entry name" value="DNA_brk_join_enz"/>
</dbReference>
<feature type="domain" description="Tyr recombinase" evidence="5">
    <location>
        <begin position="212"/>
        <end position="423"/>
    </location>
</feature>
<sequence length="449" mass="51433">MPRAKRFDYLTYDDGDVVLYQRAGTRCWQAKLKLKDGTPVNPVSTKQDDLDKALKWAREQKIRYEILIEQGQDPTAVTFQKIVQRWLKSIEADDERKVADYTLIANRYHIPFFGSYKITQINQQVLAEYERWRKVFWTSGPGSKLDKETITRKDGKVYTRAKKLGSADKAYNEDTVLRLIFKYAVAHDLLAASKMPQIGSKRAKSAKIIRANRYPAFTKDQVERILPYCNAHPSSPKMIKTEGGLELDLTPVNPDRLVFSAFVHLVLGTGIRPGGEHVLIKWKHFREETVNGVTHRMLRIAAETKTGEREVRCDTFTDAHLKAFRVLSNFNKDDHFVIADQETGRPVRDFKRQFNTMCKALGLTTDAHGKKFVPYSMRHTYATLKLEAGVDIRLIANNMGNSPEVVHMHYGHDSTVNRANEFVSDVDWLGMKKPKAKAKKRPPPPEPTE</sequence>
<dbReference type="EMBL" id="PGTO01000026">
    <property type="protein sequence ID" value="RAU20346.1"/>
    <property type="molecule type" value="Genomic_DNA"/>
</dbReference>
<protein>
    <recommendedName>
        <fullName evidence="5">Tyr recombinase domain-containing protein</fullName>
    </recommendedName>
</protein>
<dbReference type="InterPro" id="IPR050090">
    <property type="entry name" value="Tyrosine_recombinase_XerCD"/>
</dbReference>
<dbReference type="Pfam" id="PF00589">
    <property type="entry name" value="Phage_integrase"/>
    <property type="match status" value="1"/>
</dbReference>
<evidence type="ECO:0000256" key="4">
    <source>
        <dbReference type="ARBA" id="ARBA00023172"/>
    </source>
</evidence>
<keyword evidence="2" id="KW-0229">DNA integration</keyword>
<reference evidence="6 7" key="1">
    <citation type="submission" date="2017-11" db="EMBL/GenBank/DDBJ databases">
        <title>Draft genome sequence of magnetotactic bacterium Magnetospirillum kuznetsovii LBB-42.</title>
        <authorList>
            <person name="Grouzdev D.S."/>
            <person name="Rysina M.S."/>
            <person name="Baslerov R.V."/>
            <person name="Koziaeva V."/>
        </authorList>
    </citation>
    <scope>NUCLEOTIDE SEQUENCE [LARGE SCALE GENOMIC DNA]</scope>
    <source>
        <strain evidence="6 7">LBB-42</strain>
    </source>
</reference>
<evidence type="ECO:0000313" key="7">
    <source>
        <dbReference type="Proteomes" id="UP000251075"/>
    </source>
</evidence>
<dbReference type="OrthoDB" id="102994at2"/>
<dbReference type="RefSeq" id="WP_112147184.1">
    <property type="nucleotide sequence ID" value="NZ_PGTO01000026.1"/>
</dbReference>
<dbReference type="Gene3D" id="1.10.150.130">
    <property type="match status" value="1"/>
</dbReference>
<accession>A0A364NTF1</accession>